<keyword evidence="2" id="KW-1185">Reference proteome</keyword>
<gene>
    <name evidence="1" type="ORF">PLICRDRAFT_71310</name>
</gene>
<proteinExistence type="predicted"/>
<dbReference type="EMBL" id="KN832573">
    <property type="protein sequence ID" value="KII83907.1"/>
    <property type="molecule type" value="Genomic_DNA"/>
</dbReference>
<dbReference type="HOGENOM" id="CLU_135406_1_0_1"/>
<evidence type="ECO:0000313" key="2">
    <source>
        <dbReference type="Proteomes" id="UP000053263"/>
    </source>
</evidence>
<dbReference type="AlphaFoldDB" id="A0A0C9SQL2"/>
<feature type="non-terminal residue" evidence="1">
    <location>
        <position position="1"/>
    </location>
</feature>
<evidence type="ECO:0000313" key="1">
    <source>
        <dbReference type="EMBL" id="KII83907.1"/>
    </source>
</evidence>
<organism evidence="1 2">
    <name type="scientific">Plicaturopsis crispa FD-325 SS-3</name>
    <dbReference type="NCBI Taxonomy" id="944288"/>
    <lineage>
        <taxon>Eukaryota</taxon>
        <taxon>Fungi</taxon>
        <taxon>Dikarya</taxon>
        <taxon>Basidiomycota</taxon>
        <taxon>Agaricomycotina</taxon>
        <taxon>Agaricomycetes</taxon>
        <taxon>Agaricomycetidae</taxon>
        <taxon>Amylocorticiales</taxon>
        <taxon>Amylocorticiaceae</taxon>
        <taxon>Plicatura</taxon>
        <taxon>Plicaturopsis crispa</taxon>
    </lineage>
</organism>
<name>A0A0C9SQL2_PLICR</name>
<sequence>QYWAATNPPPNLHVQLHPEYIQRFVDAYQTDAFFKERWRDGSSSDEGWHASRRYFKDAQGLLFFRDADFRPRLCIPTSERASILREAHESAFETAHAG</sequence>
<reference evidence="1 2" key="1">
    <citation type="submission" date="2014-06" db="EMBL/GenBank/DDBJ databases">
        <title>Evolutionary Origins and Diversification of the Mycorrhizal Mutualists.</title>
        <authorList>
            <consortium name="DOE Joint Genome Institute"/>
            <consortium name="Mycorrhizal Genomics Consortium"/>
            <person name="Kohler A."/>
            <person name="Kuo A."/>
            <person name="Nagy L.G."/>
            <person name="Floudas D."/>
            <person name="Copeland A."/>
            <person name="Barry K.W."/>
            <person name="Cichocki N."/>
            <person name="Veneault-Fourrey C."/>
            <person name="LaButti K."/>
            <person name="Lindquist E.A."/>
            <person name="Lipzen A."/>
            <person name="Lundell T."/>
            <person name="Morin E."/>
            <person name="Murat C."/>
            <person name="Riley R."/>
            <person name="Ohm R."/>
            <person name="Sun H."/>
            <person name="Tunlid A."/>
            <person name="Henrissat B."/>
            <person name="Grigoriev I.V."/>
            <person name="Hibbett D.S."/>
            <person name="Martin F."/>
        </authorList>
    </citation>
    <scope>NUCLEOTIDE SEQUENCE [LARGE SCALE GENOMIC DNA]</scope>
    <source>
        <strain evidence="1 2">FD-325 SS-3</strain>
    </source>
</reference>
<protein>
    <submittedName>
        <fullName evidence="1">Uncharacterized protein</fullName>
    </submittedName>
</protein>
<dbReference type="OrthoDB" id="3245961at2759"/>
<dbReference type="Proteomes" id="UP000053263">
    <property type="component" value="Unassembled WGS sequence"/>
</dbReference>
<accession>A0A0C9SQL2</accession>
<feature type="non-terminal residue" evidence="1">
    <location>
        <position position="98"/>
    </location>
</feature>
<dbReference type="Gene3D" id="1.10.340.70">
    <property type="match status" value="1"/>
</dbReference>